<sequence>MNGPTRSSGAGFSDVAEAGEPTGAGSDRPRGLSLDPRWLVFAATFFWGTTATLARFIFRDRHVPALTAVELRLVFAAGILGPWLAWRHPERLCVAREDWGYILVLGVVGLAGVQGSYYYSISVLGVGLAILLQYLAPTLIVIYQMARGARVGASTLAAALGALAGTALLVGGMGRNATRPLPLQWAVGFSSSLLFAFYILFTKRGLARYAPETLLFYAFSIAAVLWACVTPPWKILSAGYGPDLWMLFAILGAFSTLVPFALFNAGLRRLPAPQAVIVATLEPVVAVASSALLLGEGLRPVQYLGAVLVLGAAMLAPAEVEGQSARAPMTEASTPEAAPRA</sequence>
<dbReference type="GO" id="GO:0005886">
    <property type="term" value="C:plasma membrane"/>
    <property type="evidence" value="ECO:0007669"/>
    <property type="project" value="UniProtKB-SubCell"/>
</dbReference>
<name>A0A538SS41_UNCEI</name>
<dbReference type="Proteomes" id="UP000320184">
    <property type="component" value="Unassembled WGS sequence"/>
</dbReference>
<gene>
    <name evidence="9" type="ORF">E6K73_00170</name>
</gene>
<evidence type="ECO:0000313" key="10">
    <source>
        <dbReference type="Proteomes" id="UP000320184"/>
    </source>
</evidence>
<keyword evidence="5 7" id="KW-0472">Membrane</keyword>
<dbReference type="PANTHER" id="PTHR42920:SF5">
    <property type="entry name" value="EAMA DOMAIN-CONTAINING PROTEIN"/>
    <property type="match status" value="1"/>
</dbReference>
<feature type="transmembrane region" description="Helical" evidence="7">
    <location>
        <begin position="214"/>
        <end position="233"/>
    </location>
</feature>
<evidence type="ECO:0000256" key="5">
    <source>
        <dbReference type="ARBA" id="ARBA00023136"/>
    </source>
</evidence>
<feature type="transmembrane region" description="Helical" evidence="7">
    <location>
        <begin position="64"/>
        <end position="86"/>
    </location>
</feature>
<evidence type="ECO:0000256" key="4">
    <source>
        <dbReference type="ARBA" id="ARBA00022989"/>
    </source>
</evidence>
<evidence type="ECO:0000313" key="9">
    <source>
        <dbReference type="EMBL" id="TMQ54186.1"/>
    </source>
</evidence>
<dbReference type="InterPro" id="IPR000620">
    <property type="entry name" value="EamA_dom"/>
</dbReference>
<protein>
    <recommendedName>
        <fullName evidence="8">EamA domain-containing protein</fullName>
    </recommendedName>
</protein>
<feature type="transmembrane region" description="Helical" evidence="7">
    <location>
        <begin position="123"/>
        <end position="143"/>
    </location>
</feature>
<dbReference type="PANTHER" id="PTHR42920">
    <property type="entry name" value="OS03G0707200 PROTEIN-RELATED"/>
    <property type="match status" value="1"/>
</dbReference>
<comment type="subcellular location">
    <subcellularLocation>
        <location evidence="1">Cell membrane</location>
        <topology evidence="1">Multi-pass membrane protein</topology>
    </subcellularLocation>
</comment>
<evidence type="ECO:0000256" key="2">
    <source>
        <dbReference type="ARBA" id="ARBA00022475"/>
    </source>
</evidence>
<dbReference type="InterPro" id="IPR051258">
    <property type="entry name" value="Diverse_Substrate_Transporter"/>
</dbReference>
<evidence type="ECO:0000259" key="8">
    <source>
        <dbReference type="Pfam" id="PF00892"/>
    </source>
</evidence>
<feature type="transmembrane region" description="Helical" evidence="7">
    <location>
        <begin position="185"/>
        <end position="202"/>
    </location>
</feature>
<organism evidence="9 10">
    <name type="scientific">Eiseniibacteriota bacterium</name>
    <dbReference type="NCBI Taxonomy" id="2212470"/>
    <lineage>
        <taxon>Bacteria</taxon>
        <taxon>Candidatus Eiseniibacteriota</taxon>
    </lineage>
</organism>
<accession>A0A538SS41</accession>
<keyword evidence="3 7" id="KW-0812">Transmembrane</keyword>
<keyword evidence="2" id="KW-1003">Cell membrane</keyword>
<dbReference type="Pfam" id="PF00892">
    <property type="entry name" value="EamA"/>
    <property type="match status" value="2"/>
</dbReference>
<feature type="domain" description="EamA" evidence="8">
    <location>
        <begin position="39"/>
        <end position="170"/>
    </location>
</feature>
<feature type="transmembrane region" description="Helical" evidence="7">
    <location>
        <begin position="38"/>
        <end position="58"/>
    </location>
</feature>
<evidence type="ECO:0000256" key="1">
    <source>
        <dbReference type="ARBA" id="ARBA00004651"/>
    </source>
</evidence>
<feature type="compositionally biased region" description="Polar residues" evidence="6">
    <location>
        <begin position="1"/>
        <end position="10"/>
    </location>
</feature>
<feature type="transmembrane region" description="Helical" evidence="7">
    <location>
        <begin position="98"/>
        <end position="117"/>
    </location>
</feature>
<proteinExistence type="predicted"/>
<feature type="transmembrane region" description="Helical" evidence="7">
    <location>
        <begin position="155"/>
        <end position="173"/>
    </location>
</feature>
<dbReference type="AlphaFoldDB" id="A0A538SS41"/>
<evidence type="ECO:0000256" key="6">
    <source>
        <dbReference type="SAM" id="MobiDB-lite"/>
    </source>
</evidence>
<reference evidence="9 10" key="1">
    <citation type="journal article" date="2019" name="Nat. Microbiol.">
        <title>Mediterranean grassland soil C-N compound turnover is dependent on rainfall and depth, and is mediated by genomically divergent microorganisms.</title>
        <authorList>
            <person name="Diamond S."/>
            <person name="Andeer P.F."/>
            <person name="Li Z."/>
            <person name="Crits-Christoph A."/>
            <person name="Burstein D."/>
            <person name="Anantharaman K."/>
            <person name="Lane K.R."/>
            <person name="Thomas B.C."/>
            <person name="Pan C."/>
            <person name="Northen T.R."/>
            <person name="Banfield J.F."/>
        </authorList>
    </citation>
    <scope>NUCLEOTIDE SEQUENCE [LARGE SCALE GENOMIC DNA]</scope>
    <source>
        <strain evidence="9">WS_3</strain>
    </source>
</reference>
<feature type="transmembrane region" description="Helical" evidence="7">
    <location>
        <begin position="245"/>
        <end position="263"/>
    </location>
</feature>
<keyword evidence="4 7" id="KW-1133">Transmembrane helix</keyword>
<dbReference type="InterPro" id="IPR037185">
    <property type="entry name" value="EmrE-like"/>
</dbReference>
<dbReference type="SUPFAM" id="SSF103481">
    <property type="entry name" value="Multidrug resistance efflux transporter EmrE"/>
    <property type="match status" value="2"/>
</dbReference>
<evidence type="ECO:0000256" key="3">
    <source>
        <dbReference type="ARBA" id="ARBA00022692"/>
    </source>
</evidence>
<comment type="caution">
    <text evidence="9">The sequence shown here is derived from an EMBL/GenBank/DDBJ whole genome shotgun (WGS) entry which is preliminary data.</text>
</comment>
<dbReference type="EMBL" id="VBOT01000002">
    <property type="protein sequence ID" value="TMQ54186.1"/>
    <property type="molecule type" value="Genomic_DNA"/>
</dbReference>
<feature type="region of interest" description="Disordered" evidence="6">
    <location>
        <begin position="1"/>
        <end position="29"/>
    </location>
</feature>
<evidence type="ECO:0000256" key="7">
    <source>
        <dbReference type="SAM" id="Phobius"/>
    </source>
</evidence>
<feature type="domain" description="EamA" evidence="8">
    <location>
        <begin position="188"/>
        <end position="315"/>
    </location>
</feature>